<dbReference type="PANTHER" id="PTHR23253:SF53">
    <property type="entry name" value="EUKARYOTIC TRANSLATION INITIATION FACTOR ISOFORM 4G-1"/>
    <property type="match status" value="1"/>
</dbReference>
<dbReference type="InterPro" id="IPR003890">
    <property type="entry name" value="MIF4G-like_typ-3"/>
</dbReference>
<feature type="transmembrane region" description="Helical" evidence="6">
    <location>
        <begin position="685"/>
        <end position="707"/>
    </location>
</feature>
<evidence type="ECO:0000256" key="6">
    <source>
        <dbReference type="SAM" id="Phobius"/>
    </source>
</evidence>
<organism evidence="8 9">
    <name type="scientific">Zostera marina</name>
    <name type="common">Eelgrass</name>
    <dbReference type="NCBI Taxonomy" id="29655"/>
    <lineage>
        <taxon>Eukaryota</taxon>
        <taxon>Viridiplantae</taxon>
        <taxon>Streptophyta</taxon>
        <taxon>Embryophyta</taxon>
        <taxon>Tracheophyta</taxon>
        <taxon>Spermatophyta</taxon>
        <taxon>Magnoliopsida</taxon>
        <taxon>Liliopsida</taxon>
        <taxon>Zosteraceae</taxon>
        <taxon>Zostera</taxon>
    </lineage>
</organism>
<accession>A0A0K9PT90</accession>
<dbReference type="GO" id="GO:0006413">
    <property type="term" value="P:translational initiation"/>
    <property type="evidence" value="ECO:0000318"/>
    <property type="project" value="GO_Central"/>
</dbReference>
<dbReference type="OMA" id="QALWSEM"/>
<dbReference type="SUPFAM" id="SSF48371">
    <property type="entry name" value="ARM repeat"/>
    <property type="match status" value="2"/>
</dbReference>
<name>A0A0K9PT90_ZOSMR</name>
<keyword evidence="6" id="KW-0472">Membrane</keyword>
<evidence type="ECO:0000259" key="7">
    <source>
        <dbReference type="PROSITE" id="PS51366"/>
    </source>
</evidence>
<dbReference type="OrthoDB" id="514777at2759"/>
<dbReference type="EMBL" id="LFYR01000643">
    <property type="protein sequence ID" value="KMZ72181.1"/>
    <property type="molecule type" value="Genomic_DNA"/>
</dbReference>
<dbReference type="Pfam" id="PF02847">
    <property type="entry name" value="MA3"/>
    <property type="match status" value="1"/>
</dbReference>
<dbReference type="GO" id="GO:0003729">
    <property type="term" value="F:mRNA binding"/>
    <property type="evidence" value="ECO:0000318"/>
    <property type="project" value="GO_Central"/>
</dbReference>
<evidence type="ECO:0000256" key="2">
    <source>
        <dbReference type="ARBA" id="ARBA00022540"/>
    </source>
</evidence>
<dbReference type="PROSITE" id="PS51366">
    <property type="entry name" value="MI"/>
    <property type="match status" value="1"/>
</dbReference>
<evidence type="ECO:0000256" key="4">
    <source>
        <dbReference type="ARBA" id="ARBA00022917"/>
    </source>
</evidence>
<dbReference type="Pfam" id="PF02854">
    <property type="entry name" value="MIF4G"/>
    <property type="match status" value="1"/>
</dbReference>
<dbReference type="STRING" id="29655.A0A0K9PT90"/>
<dbReference type="Gene3D" id="1.25.40.180">
    <property type="match status" value="2"/>
</dbReference>
<dbReference type="GO" id="GO:0006417">
    <property type="term" value="P:regulation of translation"/>
    <property type="evidence" value="ECO:0007669"/>
    <property type="project" value="UniProtKB-KW"/>
</dbReference>
<keyword evidence="9" id="KW-1185">Reference proteome</keyword>
<keyword evidence="4" id="KW-0648">Protein biosynthesis</keyword>
<evidence type="ECO:0000313" key="9">
    <source>
        <dbReference type="Proteomes" id="UP000036987"/>
    </source>
</evidence>
<feature type="region of interest" description="Disordered" evidence="5">
    <location>
        <begin position="110"/>
        <end position="135"/>
    </location>
</feature>
<proteinExistence type="inferred from homology"/>
<gene>
    <name evidence="8" type="ORF">ZOSMA_16G01520</name>
</gene>
<dbReference type="Proteomes" id="UP000036987">
    <property type="component" value="Unassembled WGS sequence"/>
</dbReference>
<dbReference type="GO" id="GO:0003743">
    <property type="term" value="F:translation initiation factor activity"/>
    <property type="evidence" value="ECO:0000318"/>
    <property type="project" value="GO_Central"/>
</dbReference>
<dbReference type="PANTHER" id="PTHR23253">
    <property type="entry name" value="EUKARYOTIC TRANSLATION INITIATION FACTOR 4 GAMMA"/>
    <property type="match status" value="1"/>
</dbReference>
<feature type="region of interest" description="Disordered" evidence="5">
    <location>
        <begin position="1"/>
        <end position="22"/>
    </location>
</feature>
<sequence>MQADQPVLSLRPGGGGGNRGSRLAVSRFDPSVFATSSSSDGQAIRSHGKIGDAWPENHERVCYTRDQLFQFHENIEIPEEILKLIKEIEAEFFIEDQSWVRSDANLQVQPQSRYAEPDNRDWRSSSEKVQSSTDERSWIVNREIKESRQHDSNQGTQGVGAAPALIKAEVPWSAKRGKLSEAEQVLKTVKGILNKLTPEKFDLLKGQLIESGITTPDILKGVIALIFDKAVLEPTFCPMYALLCFDLNVKLPFFPSEVPGGKEITFKRILLNNCQEAFEGSDALRAEIREMTSPEEEYERMDKEKMVKLRTIGNIRLIGELLKQKMVPEKIVHHIVQQLLGPPNNNTCPDEENVEAICQFFKTIGKQLDESPKSRHVNDSYFDRLQELSTSPHLAPRIRFMVRNVIDLRRNKWVPRLEEMKAKTITEIHSEAEKNLGLRPGATMNLRSARGSGSLGSSASFPLNRPGMGGMMPGMPGMPGSRRMPGMPNVDGDNWEIPRKPFQIKGNRTQNLLANKPVQINSMLLPQLSGGFQSGMTSALLQGSVSGSSEAQSSSGLVSSKVNLQPVASVTPVVEKKPVPKVKIEQLRKKTASLLKEYFSIRDLNEALQCVEELKSPDYYPEFVKEAINLALDENPPCAEPVTKLLDHLFMKKILSTKDVETGCLLYGSMLDDIGIDLPTSPGNFAIVIANLLSAGAIGFDVIVEVVKKIDDSRFRKIVFDSMMKTLQAKTSGQAILVDKAAEIKVCENLIS</sequence>
<feature type="domain" description="MI" evidence="7">
    <location>
        <begin position="586"/>
        <end position="708"/>
    </location>
</feature>
<evidence type="ECO:0000256" key="3">
    <source>
        <dbReference type="ARBA" id="ARBA00022845"/>
    </source>
</evidence>
<keyword evidence="3" id="KW-0810">Translation regulation</keyword>
<dbReference type="InterPro" id="IPR016024">
    <property type="entry name" value="ARM-type_fold"/>
</dbReference>
<reference evidence="9" key="1">
    <citation type="journal article" date="2016" name="Nature">
        <title>The genome of the seagrass Zostera marina reveals angiosperm adaptation to the sea.</title>
        <authorList>
            <person name="Olsen J.L."/>
            <person name="Rouze P."/>
            <person name="Verhelst B."/>
            <person name="Lin Y.-C."/>
            <person name="Bayer T."/>
            <person name="Collen J."/>
            <person name="Dattolo E."/>
            <person name="De Paoli E."/>
            <person name="Dittami S."/>
            <person name="Maumus F."/>
            <person name="Michel G."/>
            <person name="Kersting A."/>
            <person name="Lauritano C."/>
            <person name="Lohaus R."/>
            <person name="Toepel M."/>
            <person name="Tonon T."/>
            <person name="Vanneste K."/>
            <person name="Amirebrahimi M."/>
            <person name="Brakel J."/>
            <person name="Bostroem C."/>
            <person name="Chovatia M."/>
            <person name="Grimwood J."/>
            <person name="Jenkins J.W."/>
            <person name="Jueterbock A."/>
            <person name="Mraz A."/>
            <person name="Stam W.T."/>
            <person name="Tice H."/>
            <person name="Bornberg-Bauer E."/>
            <person name="Green P.J."/>
            <person name="Pearson G.A."/>
            <person name="Procaccini G."/>
            <person name="Duarte C.M."/>
            <person name="Schmutz J."/>
            <person name="Reusch T.B.H."/>
            <person name="Van de Peer Y."/>
        </authorList>
    </citation>
    <scope>NUCLEOTIDE SEQUENCE [LARGE SCALE GENOMIC DNA]</scope>
    <source>
        <strain evidence="9">cv. Finnish</strain>
    </source>
</reference>
<keyword evidence="6" id="KW-1133">Transmembrane helix</keyword>
<comment type="similarity">
    <text evidence="1">Belongs to the eukaryotic initiation factor 4G family.</text>
</comment>
<evidence type="ECO:0000256" key="5">
    <source>
        <dbReference type="SAM" id="MobiDB-lite"/>
    </source>
</evidence>
<comment type="caution">
    <text evidence="8">The sequence shown here is derived from an EMBL/GenBank/DDBJ whole genome shotgun (WGS) entry which is preliminary data.</text>
</comment>
<dbReference type="GO" id="GO:0016281">
    <property type="term" value="C:eukaryotic translation initiation factor 4F complex"/>
    <property type="evidence" value="ECO:0000318"/>
    <property type="project" value="GO_Central"/>
</dbReference>
<evidence type="ECO:0000256" key="1">
    <source>
        <dbReference type="ARBA" id="ARBA00005775"/>
    </source>
</evidence>
<dbReference type="FunFam" id="1.25.40.180:FF:000027">
    <property type="entry name" value="Eukaryotic translation initiation factor isoform 4G-2"/>
    <property type="match status" value="1"/>
</dbReference>
<dbReference type="SMART" id="SM00544">
    <property type="entry name" value="MA3"/>
    <property type="match status" value="1"/>
</dbReference>
<dbReference type="InterPro" id="IPR003891">
    <property type="entry name" value="Initiation_fac_eIF4g_MI"/>
</dbReference>
<protein>
    <submittedName>
        <fullName evidence="8">Eukaryotic translation initiation factor isoform 4G-1</fullName>
    </submittedName>
</protein>
<feature type="compositionally biased region" description="Basic and acidic residues" evidence="5">
    <location>
        <begin position="115"/>
        <end position="126"/>
    </location>
</feature>
<keyword evidence="2 8" id="KW-0396">Initiation factor</keyword>
<keyword evidence="6" id="KW-0812">Transmembrane</keyword>
<dbReference type="AlphaFoldDB" id="A0A0K9PT90"/>
<dbReference type="SMART" id="SM00543">
    <property type="entry name" value="MIF4G"/>
    <property type="match status" value="1"/>
</dbReference>
<evidence type="ECO:0000313" key="8">
    <source>
        <dbReference type="EMBL" id="KMZ72181.1"/>
    </source>
</evidence>